<reference evidence="4" key="1">
    <citation type="submission" date="2016-06" db="EMBL/GenBank/DDBJ databases">
        <authorList>
            <person name="Varghese N."/>
        </authorList>
    </citation>
    <scope>NUCLEOTIDE SEQUENCE [LARGE SCALE GENOMIC DNA]</scope>
    <source>
        <strain evidence="4">DSM 43171</strain>
    </source>
</reference>
<sequence>MARRGWGASGATAVGVAAGVGAAQLGFAYGLGIIDWAPAEAARTEAAWFASLAWATWIAAVSGVLGAVCAQRLDDRGDADAPSGGTLRRVTLAVAGAVGASLTVLLVAVPARAATVPDIFAPQTVAAGYAAVGVLLGLLAALWALSSRAAATNVVATVGWLWLLAVVSVVDGVLAGRGLATAQLGIWQISGDRPGYWLRDYVYWPGVLLAAGSALVIGALAARRTARVAERRLGAAVSGAAGPLLVAVAYFLAVPRLASITPAQVSAQLFAPYAVVVGAAGSVLMAALAQRAERRAAVRQQVTVPRQRTGEPTTDDEHATDDPTRAETPALTGARRTGRTPGTGAATTGPAVGPTLAAAEPAEAGRAAEPAGPAATGPATGARPRGTSARRGRTTAPDPAGADPSVPASTGDASAAVPPTGGTATAAKSDEAAPGTGPKPRPGRRAR</sequence>
<protein>
    <submittedName>
        <fullName evidence="3">Uncharacterized protein</fullName>
    </submittedName>
</protein>
<dbReference type="Proteomes" id="UP000199408">
    <property type="component" value="Unassembled WGS sequence"/>
</dbReference>
<keyword evidence="4" id="KW-1185">Reference proteome</keyword>
<feature type="transmembrane region" description="Helical" evidence="2">
    <location>
        <begin position="201"/>
        <end position="221"/>
    </location>
</feature>
<feature type="transmembrane region" description="Helical" evidence="2">
    <location>
        <begin position="265"/>
        <end position="289"/>
    </location>
</feature>
<keyword evidence="2" id="KW-0472">Membrane</keyword>
<dbReference type="STRING" id="47864.GA0070560_105119"/>
<dbReference type="AlphaFoldDB" id="A0A1C5HNB2"/>
<feature type="compositionally biased region" description="Low complexity" evidence="1">
    <location>
        <begin position="328"/>
        <end position="387"/>
    </location>
</feature>
<feature type="transmembrane region" description="Helical" evidence="2">
    <location>
        <begin position="46"/>
        <end position="69"/>
    </location>
</feature>
<dbReference type="EMBL" id="FMDN01000005">
    <property type="protein sequence ID" value="SCG47475.1"/>
    <property type="molecule type" value="Genomic_DNA"/>
</dbReference>
<feature type="compositionally biased region" description="Low complexity" evidence="1">
    <location>
        <begin position="298"/>
        <end position="307"/>
    </location>
</feature>
<feature type="transmembrane region" description="Helical" evidence="2">
    <location>
        <begin position="233"/>
        <end position="253"/>
    </location>
</feature>
<feature type="region of interest" description="Disordered" evidence="1">
    <location>
        <begin position="296"/>
        <end position="447"/>
    </location>
</feature>
<evidence type="ECO:0000256" key="2">
    <source>
        <dbReference type="SAM" id="Phobius"/>
    </source>
</evidence>
<name>A0A1C5HNB2_9ACTN</name>
<feature type="transmembrane region" description="Helical" evidence="2">
    <location>
        <begin position="126"/>
        <end position="145"/>
    </location>
</feature>
<evidence type="ECO:0000313" key="4">
    <source>
        <dbReference type="Proteomes" id="UP000199408"/>
    </source>
</evidence>
<gene>
    <name evidence="3" type="ORF">GA0070560_105119</name>
</gene>
<keyword evidence="2" id="KW-1133">Transmembrane helix</keyword>
<keyword evidence="2" id="KW-0812">Transmembrane</keyword>
<feature type="transmembrane region" description="Helical" evidence="2">
    <location>
        <begin position="152"/>
        <end position="170"/>
    </location>
</feature>
<accession>A0A1C5HNB2</accession>
<feature type="compositionally biased region" description="Low complexity" evidence="1">
    <location>
        <begin position="413"/>
        <end position="438"/>
    </location>
</feature>
<feature type="transmembrane region" description="Helical" evidence="2">
    <location>
        <begin position="90"/>
        <end position="114"/>
    </location>
</feature>
<evidence type="ECO:0000313" key="3">
    <source>
        <dbReference type="EMBL" id="SCG47475.1"/>
    </source>
</evidence>
<evidence type="ECO:0000256" key="1">
    <source>
        <dbReference type="SAM" id="MobiDB-lite"/>
    </source>
</evidence>
<dbReference type="RefSeq" id="WP_245675446.1">
    <property type="nucleotide sequence ID" value="NZ_FMDN01000005.1"/>
</dbReference>
<organism evidence="3 4">
    <name type="scientific">Micromonospora halophytica</name>
    <dbReference type="NCBI Taxonomy" id="47864"/>
    <lineage>
        <taxon>Bacteria</taxon>
        <taxon>Bacillati</taxon>
        <taxon>Actinomycetota</taxon>
        <taxon>Actinomycetes</taxon>
        <taxon>Micromonosporales</taxon>
        <taxon>Micromonosporaceae</taxon>
        <taxon>Micromonospora</taxon>
    </lineage>
</organism>
<proteinExistence type="predicted"/>
<feature type="compositionally biased region" description="Basic and acidic residues" evidence="1">
    <location>
        <begin position="315"/>
        <end position="325"/>
    </location>
</feature>